<sequence length="190" mass="21577">MLRLFPGLAFLVLTIVFGACTSLSEKGASDDSGVFFDLDQLVSEQTKYLASIQPEVEKELRLNGKAERLVLGEVDWDDELALFRLADINKASYQDSYEVDRSTPQVEDYWLKPGHTLPVRRLKVHYNAGAATEVFAEMKVENKLFDSYKELTLRLDGNSAKNRLLSYELKGFQQWLLGEKTSFEVKGTIK</sequence>
<evidence type="ECO:0008006" key="3">
    <source>
        <dbReference type="Google" id="ProtNLM"/>
    </source>
</evidence>
<organism evidence="1 2">
    <name type="scientific">Ravibacter arvi</name>
    <dbReference type="NCBI Taxonomy" id="2051041"/>
    <lineage>
        <taxon>Bacteria</taxon>
        <taxon>Pseudomonadati</taxon>
        <taxon>Bacteroidota</taxon>
        <taxon>Cytophagia</taxon>
        <taxon>Cytophagales</taxon>
        <taxon>Spirosomataceae</taxon>
        <taxon>Ravibacter</taxon>
    </lineage>
</organism>
<gene>
    <name evidence="1" type="ORF">GCM10023091_24960</name>
</gene>
<comment type="caution">
    <text evidence="1">The sequence shown here is derived from an EMBL/GenBank/DDBJ whole genome shotgun (WGS) entry which is preliminary data.</text>
</comment>
<dbReference type="EMBL" id="BAABEY010000024">
    <property type="protein sequence ID" value="GAA4440801.1"/>
    <property type="molecule type" value="Genomic_DNA"/>
</dbReference>
<dbReference type="PROSITE" id="PS51257">
    <property type="entry name" value="PROKAR_LIPOPROTEIN"/>
    <property type="match status" value="1"/>
</dbReference>
<dbReference type="Proteomes" id="UP001501508">
    <property type="component" value="Unassembled WGS sequence"/>
</dbReference>
<proteinExistence type="predicted"/>
<accession>A0ABP8LZ13</accession>
<name>A0ABP8LZ13_9BACT</name>
<protein>
    <recommendedName>
        <fullName evidence="3">Lipoprotein</fullName>
    </recommendedName>
</protein>
<reference evidence="2" key="1">
    <citation type="journal article" date="2019" name="Int. J. Syst. Evol. Microbiol.">
        <title>The Global Catalogue of Microorganisms (GCM) 10K type strain sequencing project: providing services to taxonomists for standard genome sequencing and annotation.</title>
        <authorList>
            <consortium name="The Broad Institute Genomics Platform"/>
            <consortium name="The Broad Institute Genome Sequencing Center for Infectious Disease"/>
            <person name="Wu L."/>
            <person name="Ma J."/>
        </authorList>
    </citation>
    <scope>NUCLEOTIDE SEQUENCE [LARGE SCALE GENOMIC DNA]</scope>
    <source>
        <strain evidence="2">JCM 31920</strain>
    </source>
</reference>
<keyword evidence="2" id="KW-1185">Reference proteome</keyword>
<evidence type="ECO:0000313" key="2">
    <source>
        <dbReference type="Proteomes" id="UP001501508"/>
    </source>
</evidence>
<evidence type="ECO:0000313" key="1">
    <source>
        <dbReference type="EMBL" id="GAA4440801.1"/>
    </source>
</evidence>